<reference evidence="2" key="1">
    <citation type="submission" date="2016-02" db="EMBL/GenBank/DDBJ databases">
        <title>Draft genome sequence of Microdochium bolleyi, a fungal endophyte of beachgrass.</title>
        <authorList>
            <consortium name="DOE Joint Genome Institute"/>
            <person name="David A.S."/>
            <person name="May G."/>
            <person name="Haridas S."/>
            <person name="Lim J."/>
            <person name="Wang M."/>
            <person name="Labutti K."/>
            <person name="Lipzen A."/>
            <person name="Barry K."/>
            <person name="Grigoriev I.V."/>
        </authorList>
    </citation>
    <scope>NUCLEOTIDE SEQUENCE [LARGE SCALE GENOMIC DNA]</scope>
    <source>
        <strain evidence="2">J235TASD1</strain>
    </source>
</reference>
<keyword evidence="2" id="KW-1185">Reference proteome</keyword>
<sequence length="229" mass="25049">MAINHTDAAAETCILEKRGDLWLAVLAEKYDCFDLFRPWMVSWHLTLSPGLKTDYAGVLSVAAARKKLYADLLREVQEPLDILINKPNEAKYCRYIKPTPKPSMFSGPRTPGSKDSENKDCESRILGKLIQDLARVGLWPLPTVDSVRISPLELGSQASPAPSFGSPAPHANCGTLPAVSASPVANSASTSLFAFEAMTISKTTKFKYSCTPQELKYLKAQADRTGAMR</sequence>
<name>A0A136IR39_9PEZI</name>
<dbReference type="EMBL" id="KQ964264">
    <property type="protein sequence ID" value="KXJ87169.1"/>
    <property type="molecule type" value="Genomic_DNA"/>
</dbReference>
<protein>
    <submittedName>
        <fullName evidence="1">Uncharacterized protein</fullName>
    </submittedName>
</protein>
<dbReference type="OrthoDB" id="5275938at2759"/>
<dbReference type="InParanoid" id="A0A136IR39"/>
<dbReference type="Proteomes" id="UP000070501">
    <property type="component" value="Unassembled WGS sequence"/>
</dbReference>
<dbReference type="AlphaFoldDB" id="A0A136IR39"/>
<evidence type="ECO:0000313" key="2">
    <source>
        <dbReference type="Proteomes" id="UP000070501"/>
    </source>
</evidence>
<proteinExistence type="predicted"/>
<organism evidence="1 2">
    <name type="scientific">Microdochium bolleyi</name>
    <dbReference type="NCBI Taxonomy" id="196109"/>
    <lineage>
        <taxon>Eukaryota</taxon>
        <taxon>Fungi</taxon>
        <taxon>Dikarya</taxon>
        <taxon>Ascomycota</taxon>
        <taxon>Pezizomycotina</taxon>
        <taxon>Sordariomycetes</taxon>
        <taxon>Xylariomycetidae</taxon>
        <taxon>Xylariales</taxon>
        <taxon>Microdochiaceae</taxon>
        <taxon>Microdochium</taxon>
    </lineage>
</organism>
<gene>
    <name evidence="1" type="ORF">Micbo1qcDRAFT_179413</name>
</gene>
<accession>A0A136IR39</accession>
<evidence type="ECO:0000313" key="1">
    <source>
        <dbReference type="EMBL" id="KXJ87169.1"/>
    </source>
</evidence>